<dbReference type="GO" id="GO:0003824">
    <property type="term" value="F:catalytic activity"/>
    <property type="evidence" value="ECO:0007669"/>
    <property type="project" value="InterPro"/>
</dbReference>
<keyword evidence="3" id="KW-1185">Reference proteome</keyword>
<organism evidence="2 3">
    <name type="scientific">Brevifollis gellanilyticus</name>
    <dbReference type="NCBI Taxonomy" id="748831"/>
    <lineage>
        <taxon>Bacteria</taxon>
        <taxon>Pseudomonadati</taxon>
        <taxon>Verrucomicrobiota</taxon>
        <taxon>Verrucomicrobiia</taxon>
        <taxon>Verrucomicrobiales</taxon>
        <taxon>Verrucomicrobiaceae</taxon>
    </lineage>
</organism>
<dbReference type="InterPro" id="IPR011037">
    <property type="entry name" value="Pyrv_Knase-like_insert_dom_sf"/>
</dbReference>
<accession>A0A512M5B0</accession>
<dbReference type="Proteomes" id="UP000321577">
    <property type="component" value="Unassembled WGS sequence"/>
</dbReference>
<dbReference type="GO" id="GO:0030170">
    <property type="term" value="F:pyridoxal phosphate binding"/>
    <property type="evidence" value="ECO:0007669"/>
    <property type="project" value="InterPro"/>
</dbReference>
<name>A0A512M5B0_9BACT</name>
<evidence type="ECO:0000313" key="3">
    <source>
        <dbReference type="Proteomes" id="UP000321577"/>
    </source>
</evidence>
<dbReference type="SUPFAM" id="SSF50800">
    <property type="entry name" value="PK beta-barrel domain-like"/>
    <property type="match status" value="1"/>
</dbReference>
<gene>
    <name evidence="2" type="ORF">BGE01nite_08420</name>
</gene>
<sequence>MNISAFVDALHAGKASEIQPTGTGEWWDKPWQTGFYKQPHLDNLWLGYEGFRGDEQADRRHHGGSEKAVCVYATEHYPYWREQLALPDLAYGAFGENLSLTGLIETDVCIGDVFSLGEARVQVSQPRQPCWKLARRWRVKDLAAQVEQTGRTGYYFRVLQHGHVSAGDTLTLLERLFPQWSIDLCNEIMHHRKNDAEAAKELAQCPLLSASWKDGLWARANRPVESGAVKNARTDQPG</sequence>
<evidence type="ECO:0000313" key="2">
    <source>
        <dbReference type="EMBL" id="GEP41551.1"/>
    </source>
</evidence>
<dbReference type="Pfam" id="PF03473">
    <property type="entry name" value="MOSC"/>
    <property type="match status" value="1"/>
</dbReference>
<dbReference type="AlphaFoldDB" id="A0A512M5B0"/>
<dbReference type="OrthoDB" id="9786134at2"/>
<dbReference type="EMBL" id="BKAG01000004">
    <property type="protein sequence ID" value="GEP41551.1"/>
    <property type="molecule type" value="Genomic_DNA"/>
</dbReference>
<comment type="caution">
    <text evidence="2">The sequence shown here is derived from an EMBL/GenBank/DDBJ whole genome shotgun (WGS) entry which is preliminary data.</text>
</comment>
<dbReference type="PANTHER" id="PTHR30212">
    <property type="entry name" value="PROTEIN YIIM"/>
    <property type="match status" value="1"/>
</dbReference>
<dbReference type="PANTHER" id="PTHR30212:SF4">
    <property type="entry name" value="MOSC DOMAIN-CONTAINING PROTEIN"/>
    <property type="match status" value="1"/>
</dbReference>
<dbReference type="GO" id="GO:0030151">
    <property type="term" value="F:molybdenum ion binding"/>
    <property type="evidence" value="ECO:0007669"/>
    <property type="project" value="InterPro"/>
</dbReference>
<dbReference type="PROSITE" id="PS51340">
    <property type="entry name" value="MOSC"/>
    <property type="match status" value="1"/>
</dbReference>
<evidence type="ECO:0000259" key="1">
    <source>
        <dbReference type="PROSITE" id="PS51340"/>
    </source>
</evidence>
<dbReference type="InterPro" id="IPR005302">
    <property type="entry name" value="MoCF_Sase_C"/>
</dbReference>
<reference evidence="2 3" key="1">
    <citation type="submission" date="2019-07" db="EMBL/GenBank/DDBJ databases">
        <title>Whole genome shotgun sequence of Brevifollis gellanilyticus NBRC 108608.</title>
        <authorList>
            <person name="Hosoyama A."/>
            <person name="Uohara A."/>
            <person name="Ohji S."/>
            <person name="Ichikawa N."/>
        </authorList>
    </citation>
    <scope>NUCLEOTIDE SEQUENCE [LARGE SCALE GENOMIC DNA]</scope>
    <source>
        <strain evidence="2 3">NBRC 108608</strain>
    </source>
</reference>
<protein>
    <submittedName>
        <fullName evidence="2">Molybdenum cofactor biosysynthesis protein</fullName>
    </submittedName>
</protein>
<dbReference type="Gene3D" id="2.40.33.20">
    <property type="entry name" value="PK beta-barrel domain-like"/>
    <property type="match status" value="1"/>
</dbReference>
<feature type="domain" description="MOSC" evidence="1">
    <location>
        <begin position="38"/>
        <end position="173"/>
    </location>
</feature>
<dbReference type="InterPro" id="IPR005163">
    <property type="entry name" value="Tri_helical_YiiM-like"/>
</dbReference>
<dbReference type="Pfam" id="PF03475">
    <property type="entry name" value="YiiM_3-alpha"/>
    <property type="match status" value="1"/>
</dbReference>
<proteinExistence type="predicted"/>
<dbReference type="RefSeq" id="WP_146849013.1">
    <property type="nucleotide sequence ID" value="NZ_BKAG01000004.1"/>
</dbReference>
<dbReference type="InterPro" id="IPR052353">
    <property type="entry name" value="Benzoxazolinone_Detox_Enz"/>
</dbReference>